<reference key="1">
    <citation type="submission" date="2009-07" db="EMBL/GenBank/DDBJ databases">
        <authorList>
            <person name="Genoscope - CEA"/>
        </authorList>
    </citation>
    <scope>NUCLEOTIDE SEQUENCE</scope>
    <source>
        <strain evidence="1">3As</strain>
    </source>
</reference>
<dbReference type="Proteomes" id="UP000002372">
    <property type="component" value="Chromosome"/>
</dbReference>
<evidence type="ECO:0000313" key="1">
    <source>
        <dbReference type="EMBL" id="CAZ87329.1"/>
    </source>
</evidence>
<reference evidence="3" key="2">
    <citation type="journal article" date="2010" name="PLoS Genet.">
        <title>Structure, function, and evolution of the Thiomonas spp. genome.</title>
        <authorList>
            <person name="Arsene-Ploetze F."/>
            <person name="Koechler S."/>
            <person name="Marchal M."/>
            <person name="Coppee J.Y."/>
            <person name="Chandler M."/>
            <person name="Bonnefoy V."/>
            <person name="Brochier-Armanet C."/>
            <person name="Barakat M."/>
            <person name="Barbe V."/>
            <person name="Battaglia-Brunet F."/>
            <person name="Bruneel O."/>
            <person name="Bryan C.G."/>
            <person name="Cleiss-Arnold J."/>
            <person name="Cruveiller S."/>
            <person name="Erhardt M."/>
            <person name="Heinrich-Salmeron A."/>
            <person name="Hommais F."/>
            <person name="Joulian C."/>
            <person name="Krin E."/>
            <person name="Lieutaud A."/>
            <person name="Lievremont D."/>
            <person name="Michel C."/>
            <person name="Muller D."/>
            <person name="Ortet P."/>
            <person name="Proux C."/>
            <person name="Siguier P."/>
            <person name="Roche D."/>
            <person name="Rouy Z."/>
            <person name="Salvignol G."/>
            <person name="Slyemi D."/>
            <person name="Talla E."/>
            <person name="Weiss S."/>
            <person name="Weissenbach J."/>
            <person name="Medigue C."/>
            <person name="Bertin P.N."/>
        </authorList>
    </citation>
    <scope>NUCLEOTIDE SEQUENCE [LARGE SCALE GENOMIC DNA]</scope>
    <source>
        <strain evidence="3">DSM 22701 / CIP 110005 / 3As</strain>
    </source>
</reference>
<dbReference type="AlphaFoldDB" id="D6CNW7"/>
<evidence type="ECO:0000313" key="2">
    <source>
        <dbReference type="EMBL" id="CAZ90245.1"/>
    </source>
</evidence>
<protein>
    <submittedName>
        <fullName evidence="2">Uncharacterized protein</fullName>
    </submittedName>
</protein>
<gene>
    <name evidence="1" type="ordered locus">THI_0594</name>
    <name evidence="2" type="ordered locus">THI_3665</name>
</gene>
<dbReference type="EMBL" id="FP475956">
    <property type="protein sequence ID" value="CAZ87329.1"/>
    <property type="molecule type" value="Genomic_DNA"/>
</dbReference>
<name>D6CNW7_THIA3</name>
<dbReference type="KEGG" id="thi:THI_0594"/>
<sequence length="99" mass="10632">MSTPGMSTGKKVDYLVALRVGCGFSSCGGTPIVSTASLKDSSTAHGQRRSARNLLGEGRRRRARTLCGRLQWADVNGALNRSNPQRIACLLAKLLRVEC</sequence>
<reference evidence="2" key="3">
    <citation type="submission" date="2010-07" db="EMBL/GenBank/DDBJ databases">
        <authorList>
            <person name="Genoscope - CEA"/>
        </authorList>
    </citation>
    <scope>NUCLEOTIDE SEQUENCE</scope>
    <source>
        <strain evidence="2">3As</strain>
    </source>
</reference>
<dbReference type="KEGG" id="thi:THI_3665"/>
<dbReference type="EMBL" id="FP475956">
    <property type="protein sequence ID" value="CAZ90245.1"/>
    <property type="molecule type" value="Genomic_DNA"/>
</dbReference>
<evidence type="ECO:0000313" key="3">
    <source>
        <dbReference type="Proteomes" id="UP000002372"/>
    </source>
</evidence>
<proteinExistence type="predicted"/>
<accession>D6CNW7</accession>
<dbReference type="HOGENOM" id="CLU_2319216_0_0_4"/>
<organism evidence="2 3">
    <name type="scientific">Thiomonas arsenitoxydans (strain DSM 22701 / CIP 110005 / 3As)</name>
    <dbReference type="NCBI Taxonomy" id="426114"/>
    <lineage>
        <taxon>Bacteria</taxon>
        <taxon>Pseudomonadati</taxon>
        <taxon>Pseudomonadota</taxon>
        <taxon>Betaproteobacteria</taxon>
        <taxon>Burkholderiales</taxon>
        <taxon>Thiomonas</taxon>
    </lineage>
</organism>